<accession>A0A160T3Z5</accession>
<evidence type="ECO:0000313" key="3">
    <source>
        <dbReference type="Proteomes" id="UP000215027"/>
    </source>
</evidence>
<dbReference type="GO" id="GO:0003677">
    <property type="term" value="F:DNA binding"/>
    <property type="evidence" value="ECO:0007669"/>
    <property type="project" value="InterPro"/>
</dbReference>
<dbReference type="SUPFAM" id="SSF47413">
    <property type="entry name" value="lambda repressor-like DNA-binding domains"/>
    <property type="match status" value="1"/>
</dbReference>
<feature type="domain" description="HigA2-like helix-turn-helix" evidence="1">
    <location>
        <begin position="12"/>
        <end position="90"/>
    </location>
</feature>
<sequence>MSEMVHESSGNVFTDLGFDDGEAAILQMRAKLLADLRENVIASGMTQTQAAKRLGIAQSRLSDLMRNKWEKFSLEMLITLEARAGRQVIVELAGVSTL</sequence>
<evidence type="ECO:0000259" key="1">
    <source>
        <dbReference type="Pfam" id="PF13744"/>
    </source>
</evidence>
<name>A0A160T3Z5_9CHLR</name>
<dbReference type="InterPro" id="IPR039554">
    <property type="entry name" value="HigA2-like_HTH"/>
</dbReference>
<dbReference type="Proteomes" id="UP000215027">
    <property type="component" value="Chromosome I"/>
</dbReference>
<dbReference type="InterPro" id="IPR010982">
    <property type="entry name" value="Lambda_DNA-bd_dom_sf"/>
</dbReference>
<proteinExistence type="predicted"/>
<dbReference type="EMBL" id="LN890655">
    <property type="protein sequence ID" value="CUS04544.2"/>
    <property type="molecule type" value="Genomic_DNA"/>
</dbReference>
<protein>
    <submittedName>
        <fullName evidence="2">Helix-turn-helix domain protein</fullName>
    </submittedName>
</protein>
<dbReference type="InterPro" id="IPR001387">
    <property type="entry name" value="Cro/C1-type_HTH"/>
</dbReference>
<dbReference type="AlphaFoldDB" id="A0A160T3Z5"/>
<organism evidence="2 3">
    <name type="scientific">Candidatus Promineifilum breve</name>
    <dbReference type="NCBI Taxonomy" id="1806508"/>
    <lineage>
        <taxon>Bacteria</taxon>
        <taxon>Bacillati</taxon>
        <taxon>Chloroflexota</taxon>
        <taxon>Ardenticatenia</taxon>
        <taxon>Candidatus Promineifilales</taxon>
        <taxon>Candidatus Promineifilaceae</taxon>
        <taxon>Candidatus Promineifilum</taxon>
    </lineage>
</organism>
<dbReference type="RefSeq" id="WP_095043864.1">
    <property type="nucleotide sequence ID" value="NZ_LN890655.1"/>
</dbReference>
<dbReference type="Pfam" id="PF13744">
    <property type="entry name" value="HTH_37"/>
    <property type="match status" value="1"/>
</dbReference>
<evidence type="ECO:0000313" key="2">
    <source>
        <dbReference type="EMBL" id="CUS04544.2"/>
    </source>
</evidence>
<reference evidence="2" key="1">
    <citation type="submission" date="2016-01" db="EMBL/GenBank/DDBJ databases">
        <authorList>
            <person name="Mcilroy J.S."/>
            <person name="Karst M S."/>
            <person name="Albertsen M."/>
        </authorList>
    </citation>
    <scope>NUCLEOTIDE SEQUENCE</scope>
    <source>
        <strain evidence="2">Cfx-K</strain>
    </source>
</reference>
<dbReference type="KEGG" id="pbf:CFX0092_A2666"/>
<gene>
    <name evidence="2" type="ORF">CFX0092_A2666</name>
</gene>
<dbReference type="CDD" id="cd00093">
    <property type="entry name" value="HTH_XRE"/>
    <property type="match status" value="1"/>
</dbReference>
<dbReference type="OrthoDB" id="122101at2"/>
<dbReference type="Gene3D" id="1.10.260.40">
    <property type="entry name" value="lambda repressor-like DNA-binding domains"/>
    <property type="match status" value="1"/>
</dbReference>
<keyword evidence="3" id="KW-1185">Reference proteome</keyword>